<proteinExistence type="predicted"/>
<dbReference type="AlphaFoldDB" id="A0A9P4QJC4"/>
<accession>A0A9P4QJC4</accession>
<name>A0A9P4QJC4_9PLEO</name>
<dbReference type="OrthoDB" id="3792655at2759"/>
<protein>
    <submittedName>
        <fullName evidence="1">Uncharacterized protein</fullName>
    </submittedName>
</protein>
<evidence type="ECO:0000313" key="1">
    <source>
        <dbReference type="EMBL" id="KAF2728357.1"/>
    </source>
</evidence>
<keyword evidence="2" id="KW-1185">Reference proteome</keyword>
<evidence type="ECO:0000313" key="2">
    <source>
        <dbReference type="Proteomes" id="UP000799444"/>
    </source>
</evidence>
<reference evidence="1" key="1">
    <citation type="journal article" date="2020" name="Stud. Mycol.">
        <title>101 Dothideomycetes genomes: a test case for predicting lifestyles and emergence of pathogens.</title>
        <authorList>
            <person name="Haridas S."/>
            <person name="Albert R."/>
            <person name="Binder M."/>
            <person name="Bloem J."/>
            <person name="Labutti K."/>
            <person name="Salamov A."/>
            <person name="Andreopoulos B."/>
            <person name="Baker S."/>
            <person name="Barry K."/>
            <person name="Bills G."/>
            <person name="Bluhm B."/>
            <person name="Cannon C."/>
            <person name="Castanera R."/>
            <person name="Culley D."/>
            <person name="Daum C."/>
            <person name="Ezra D."/>
            <person name="Gonzalez J."/>
            <person name="Henrissat B."/>
            <person name="Kuo A."/>
            <person name="Liang C."/>
            <person name="Lipzen A."/>
            <person name="Lutzoni F."/>
            <person name="Magnuson J."/>
            <person name="Mondo S."/>
            <person name="Nolan M."/>
            <person name="Ohm R."/>
            <person name="Pangilinan J."/>
            <person name="Park H.-J."/>
            <person name="Ramirez L."/>
            <person name="Alfaro M."/>
            <person name="Sun H."/>
            <person name="Tritt A."/>
            <person name="Yoshinaga Y."/>
            <person name="Zwiers L.-H."/>
            <person name="Turgeon B."/>
            <person name="Goodwin S."/>
            <person name="Spatafora J."/>
            <person name="Crous P."/>
            <person name="Grigoriev I."/>
        </authorList>
    </citation>
    <scope>NUCLEOTIDE SEQUENCE</scope>
    <source>
        <strain evidence="1">CBS 125425</strain>
    </source>
</reference>
<gene>
    <name evidence="1" type="ORF">EJ04DRAFT_528724</name>
</gene>
<sequence>MGSPAEQTPVESMIRLAIDDPKFKVICGDDLYLLDKEETAKRCAYFGFACFVPHATRRHDRGTMNIPSKHQQYIPALVHYIRAGQYSGPIHSAEDAPAEEEFTDPTILQVQSEDESILRFFPEFRNAFLIRGEAALKACRIVVMHETFQPATRIDSIQGLDHTDGIFHCRPENLPRAIQTQFLEFIWEIKTRDPTYTDDPVFHAMMHRTAQRYLMPDLQAAIARVFRGGAKPWNNTAHPLNGCFLYAAKKIWGNPFLWVDEGMDRLLVDALVGVMAGNWGWLRHEEEVVKMADERRYRRLFERVRRVAEESWRRWGEERLVRMGLVEASRNGMW</sequence>
<organism evidence="1 2">
    <name type="scientific">Polyplosphaeria fusca</name>
    <dbReference type="NCBI Taxonomy" id="682080"/>
    <lineage>
        <taxon>Eukaryota</taxon>
        <taxon>Fungi</taxon>
        <taxon>Dikarya</taxon>
        <taxon>Ascomycota</taxon>
        <taxon>Pezizomycotina</taxon>
        <taxon>Dothideomycetes</taxon>
        <taxon>Pleosporomycetidae</taxon>
        <taxon>Pleosporales</taxon>
        <taxon>Tetraplosphaeriaceae</taxon>
        <taxon>Polyplosphaeria</taxon>
    </lineage>
</organism>
<dbReference type="EMBL" id="ML996284">
    <property type="protein sequence ID" value="KAF2728357.1"/>
    <property type="molecule type" value="Genomic_DNA"/>
</dbReference>
<dbReference type="Proteomes" id="UP000799444">
    <property type="component" value="Unassembled WGS sequence"/>
</dbReference>
<comment type="caution">
    <text evidence="1">The sequence shown here is derived from an EMBL/GenBank/DDBJ whole genome shotgun (WGS) entry which is preliminary data.</text>
</comment>